<accession>A0A443PP40</accession>
<dbReference type="SUPFAM" id="SSF55895">
    <property type="entry name" value="Ribonuclease Rh-like"/>
    <property type="match status" value="1"/>
</dbReference>
<dbReference type="Gene3D" id="3.90.730.10">
    <property type="entry name" value="Ribonuclease T2-like"/>
    <property type="match status" value="1"/>
</dbReference>
<keyword evidence="4" id="KW-0732">Signal</keyword>
<keyword evidence="2" id="KW-1015">Disulfide bond</keyword>
<dbReference type="PANTHER" id="PTHR11240">
    <property type="entry name" value="RIBONUCLEASE T2"/>
    <property type="match status" value="1"/>
</dbReference>
<dbReference type="InterPro" id="IPR001568">
    <property type="entry name" value="RNase_T2-like"/>
</dbReference>
<feature type="chain" id="PRO_5019546722" evidence="4">
    <location>
        <begin position="24"/>
        <end position="267"/>
    </location>
</feature>
<evidence type="ECO:0000256" key="2">
    <source>
        <dbReference type="ARBA" id="ARBA00023157"/>
    </source>
</evidence>
<name>A0A443PP40_9MAGN</name>
<dbReference type="InterPro" id="IPR036430">
    <property type="entry name" value="RNase_T2-like_sf"/>
</dbReference>
<gene>
    <name evidence="5" type="ORF">CKAN_02174200</name>
</gene>
<keyword evidence="6" id="KW-1185">Reference proteome</keyword>
<dbReference type="PANTHER" id="PTHR11240:SF57">
    <property type="entry name" value="OS09G0538000 PROTEIN"/>
    <property type="match status" value="1"/>
</dbReference>
<sequence length="267" mass="29960">MAPIKTIPTAFIVFLGLCSQALAAKDFDYYSLVVMWPPSYCYQTKAGCCLPTTGKPAKDFFITGLQTYDSTTGAAVTKCKKSNFYISELSDLTDELNAYWSTIKCPSSNAHRYWKNSWKTYGVCSGLSQHDYFKTALELRSKLNLLSIFTSNGIVPSGENFYKVEHIKKVIEENLGVTVGIQCSKNLWDEWQLYQLHICFNKDASKIISCPQLKSYTCGDEVTFGLFNYDMLSPAPETIRMYTGEGSAVIGHKFILGKDVESSFLKL</sequence>
<evidence type="ECO:0000313" key="5">
    <source>
        <dbReference type="EMBL" id="RWR92528.1"/>
    </source>
</evidence>
<dbReference type="GO" id="GO:0005576">
    <property type="term" value="C:extracellular region"/>
    <property type="evidence" value="ECO:0007669"/>
    <property type="project" value="TreeGrafter"/>
</dbReference>
<dbReference type="Proteomes" id="UP000283530">
    <property type="component" value="Unassembled WGS sequence"/>
</dbReference>
<dbReference type="GO" id="GO:0003723">
    <property type="term" value="F:RNA binding"/>
    <property type="evidence" value="ECO:0007669"/>
    <property type="project" value="InterPro"/>
</dbReference>
<dbReference type="InterPro" id="IPR033697">
    <property type="entry name" value="Ribonuclease_T2_eukaryotic"/>
</dbReference>
<dbReference type="EMBL" id="QPKB01000009">
    <property type="protein sequence ID" value="RWR92528.1"/>
    <property type="molecule type" value="Genomic_DNA"/>
</dbReference>
<evidence type="ECO:0000256" key="4">
    <source>
        <dbReference type="SAM" id="SignalP"/>
    </source>
</evidence>
<dbReference type="GO" id="GO:0033897">
    <property type="term" value="F:ribonuclease T2 activity"/>
    <property type="evidence" value="ECO:0007669"/>
    <property type="project" value="InterPro"/>
</dbReference>
<dbReference type="GO" id="GO:0006401">
    <property type="term" value="P:RNA catabolic process"/>
    <property type="evidence" value="ECO:0007669"/>
    <property type="project" value="TreeGrafter"/>
</dbReference>
<organism evidence="5 6">
    <name type="scientific">Cinnamomum micranthum f. kanehirae</name>
    <dbReference type="NCBI Taxonomy" id="337451"/>
    <lineage>
        <taxon>Eukaryota</taxon>
        <taxon>Viridiplantae</taxon>
        <taxon>Streptophyta</taxon>
        <taxon>Embryophyta</taxon>
        <taxon>Tracheophyta</taxon>
        <taxon>Spermatophyta</taxon>
        <taxon>Magnoliopsida</taxon>
        <taxon>Magnoliidae</taxon>
        <taxon>Laurales</taxon>
        <taxon>Lauraceae</taxon>
        <taxon>Cinnamomum</taxon>
    </lineage>
</organism>
<comment type="caution">
    <text evidence="5">The sequence shown here is derived from an EMBL/GenBank/DDBJ whole genome shotgun (WGS) entry which is preliminary data.</text>
</comment>
<evidence type="ECO:0000256" key="1">
    <source>
        <dbReference type="ARBA" id="ARBA00007469"/>
    </source>
</evidence>
<dbReference type="Pfam" id="PF00445">
    <property type="entry name" value="Ribonuclease_T2"/>
    <property type="match status" value="1"/>
</dbReference>
<protein>
    <submittedName>
        <fullName evidence="5">Extracellular ribonuclease LE-like protein</fullName>
    </submittedName>
</protein>
<feature type="signal peptide" evidence="4">
    <location>
        <begin position="1"/>
        <end position="23"/>
    </location>
</feature>
<dbReference type="CDD" id="cd01061">
    <property type="entry name" value="RNase_T2_euk"/>
    <property type="match status" value="1"/>
</dbReference>
<reference evidence="5 6" key="1">
    <citation type="journal article" date="2019" name="Nat. Plants">
        <title>Stout camphor tree genome fills gaps in understanding of flowering plant genome evolution.</title>
        <authorList>
            <person name="Chaw S.M."/>
            <person name="Liu Y.C."/>
            <person name="Wu Y.W."/>
            <person name="Wang H.Y."/>
            <person name="Lin C.I."/>
            <person name="Wu C.S."/>
            <person name="Ke H.M."/>
            <person name="Chang L.Y."/>
            <person name="Hsu C.Y."/>
            <person name="Yang H.T."/>
            <person name="Sudianto E."/>
            <person name="Hsu M.H."/>
            <person name="Wu K.P."/>
            <person name="Wang L.N."/>
            <person name="Leebens-Mack J.H."/>
            <person name="Tsai I.J."/>
        </authorList>
    </citation>
    <scope>NUCLEOTIDE SEQUENCE [LARGE SCALE GENOMIC DNA]</scope>
    <source>
        <strain evidence="6">cv. Chaw 1501</strain>
        <tissue evidence="5">Young leaves</tissue>
    </source>
</reference>
<dbReference type="AlphaFoldDB" id="A0A443PP40"/>
<comment type="similarity">
    <text evidence="1 3">Belongs to the RNase T2 family.</text>
</comment>
<evidence type="ECO:0000313" key="6">
    <source>
        <dbReference type="Proteomes" id="UP000283530"/>
    </source>
</evidence>
<proteinExistence type="inferred from homology"/>
<evidence type="ECO:0000256" key="3">
    <source>
        <dbReference type="RuleBase" id="RU004328"/>
    </source>
</evidence>
<dbReference type="OrthoDB" id="435754at2759"/>